<evidence type="ECO:0000313" key="2">
    <source>
        <dbReference type="Proteomes" id="UP001465153"/>
    </source>
</evidence>
<evidence type="ECO:0000313" key="1">
    <source>
        <dbReference type="EMBL" id="GAA6168011.1"/>
    </source>
</evidence>
<organism evidence="1 2">
    <name type="scientific">Sessilibacter corallicola</name>
    <dbReference type="NCBI Taxonomy" id="2904075"/>
    <lineage>
        <taxon>Bacteria</taxon>
        <taxon>Pseudomonadati</taxon>
        <taxon>Pseudomonadota</taxon>
        <taxon>Gammaproteobacteria</taxon>
        <taxon>Cellvibrionales</taxon>
        <taxon>Cellvibrionaceae</taxon>
        <taxon>Sessilibacter</taxon>
    </lineage>
</organism>
<reference evidence="1 2" key="1">
    <citation type="submission" date="2024-04" db="EMBL/GenBank/DDBJ databases">
        <title>Draft genome sequence of Sessilibacter corallicola NBRC 116591.</title>
        <authorList>
            <person name="Miyakawa T."/>
            <person name="Kusuya Y."/>
            <person name="Miura T."/>
        </authorList>
    </citation>
    <scope>NUCLEOTIDE SEQUENCE [LARGE SCALE GENOMIC DNA]</scope>
    <source>
        <strain evidence="1 2">KU-00831-HH</strain>
    </source>
</reference>
<comment type="caution">
    <text evidence="1">The sequence shown here is derived from an EMBL/GenBank/DDBJ whole genome shotgun (WGS) entry which is preliminary data.</text>
</comment>
<sequence>MEIPNHMASMLISAVRDGLLYQDQLQKIETLRNREDYEEYILQLSQFLEFLKEEYKVIEEEAGIPLEKLL</sequence>
<dbReference type="EMBL" id="BAABWN010000005">
    <property type="protein sequence ID" value="GAA6168011.1"/>
    <property type="molecule type" value="Genomic_DNA"/>
</dbReference>
<accession>A0ABQ0A8P1</accession>
<gene>
    <name evidence="1" type="ORF">NBRC116591_18220</name>
</gene>
<name>A0ABQ0A8P1_9GAMM</name>
<protein>
    <submittedName>
        <fullName evidence="1">Uncharacterized protein</fullName>
    </submittedName>
</protein>
<dbReference type="Proteomes" id="UP001465153">
    <property type="component" value="Unassembled WGS sequence"/>
</dbReference>
<proteinExistence type="predicted"/>
<keyword evidence="2" id="KW-1185">Reference proteome</keyword>
<dbReference type="RefSeq" id="WP_353302672.1">
    <property type="nucleotide sequence ID" value="NZ_BAABWN010000005.1"/>
</dbReference>